<feature type="transmembrane region" description="Helical" evidence="2">
    <location>
        <begin position="78"/>
        <end position="98"/>
    </location>
</feature>
<evidence type="ECO:0000313" key="4">
    <source>
        <dbReference type="Proteomes" id="UP000024837"/>
    </source>
</evidence>
<evidence type="ECO:0000256" key="1">
    <source>
        <dbReference type="SAM" id="MobiDB-lite"/>
    </source>
</evidence>
<dbReference type="HOGENOM" id="CLU_033097_1_0_1"/>
<feature type="transmembrane region" description="Helical" evidence="2">
    <location>
        <begin position="119"/>
        <end position="139"/>
    </location>
</feature>
<keyword evidence="2" id="KW-0812">Transmembrane</keyword>
<dbReference type="AlphaFoldDB" id="W7HY41"/>
<feature type="transmembrane region" description="Helical" evidence="2">
    <location>
        <begin position="271"/>
        <end position="288"/>
    </location>
</feature>
<reference evidence="3 4" key="1">
    <citation type="submission" date="2013-05" db="EMBL/GenBank/DDBJ databases">
        <title>Drechslerella stenobrocha genome reveals carnivorous origination and mechanical trapping mechanism of predatory fungi.</title>
        <authorList>
            <person name="Liu X."/>
            <person name="Zhang W."/>
            <person name="Liu K."/>
        </authorList>
    </citation>
    <scope>NUCLEOTIDE SEQUENCE [LARGE SCALE GENOMIC DNA]</scope>
    <source>
        <strain evidence="3 4">248</strain>
    </source>
</reference>
<keyword evidence="4" id="KW-1185">Reference proteome</keyword>
<dbReference type="EMBL" id="KI966432">
    <property type="protein sequence ID" value="EWC45042.1"/>
    <property type="molecule type" value="Genomic_DNA"/>
</dbReference>
<feature type="transmembrane region" description="Helical" evidence="2">
    <location>
        <begin position="145"/>
        <end position="170"/>
    </location>
</feature>
<protein>
    <submittedName>
        <fullName evidence="3">Uncharacterized protein</fullName>
    </submittedName>
</protein>
<proteinExistence type="predicted"/>
<organism evidence="3 4">
    <name type="scientific">Drechslerella stenobrocha 248</name>
    <dbReference type="NCBI Taxonomy" id="1043628"/>
    <lineage>
        <taxon>Eukaryota</taxon>
        <taxon>Fungi</taxon>
        <taxon>Dikarya</taxon>
        <taxon>Ascomycota</taxon>
        <taxon>Pezizomycotina</taxon>
        <taxon>Orbiliomycetes</taxon>
        <taxon>Orbiliales</taxon>
        <taxon>Orbiliaceae</taxon>
        <taxon>Drechslerella</taxon>
    </lineage>
</organism>
<dbReference type="InterPro" id="IPR018830">
    <property type="entry name" value="DUF2434"/>
</dbReference>
<dbReference type="Proteomes" id="UP000024837">
    <property type="component" value="Unassembled WGS sequence"/>
</dbReference>
<feature type="region of interest" description="Disordered" evidence="1">
    <location>
        <begin position="354"/>
        <end position="387"/>
    </location>
</feature>
<gene>
    <name evidence="3" type="ORF">DRE_06322</name>
</gene>
<keyword evidence="2" id="KW-1133">Transmembrane helix</keyword>
<dbReference type="OrthoDB" id="5308502at2759"/>
<sequence length="387" mass="44326">MGDADAGSWVYSDGGQQRFNATILTQFGYVVYPNDTISNYSDCVLAFGGYAPTIINNGSWYNSTGCDTPVRPIRTRGILGIVSAIAFAVLLVLSLVCLNKHGKSYLPAEKRFRLVGRRWSWYWCIITTTVGLISGFTAVDVDRVWVLGTAAIFHFIFYLVTLPACLAAIWEMTRNWASFEERKGVDEDFFRYRQDDQRSKIEFYEPLIFYLFNFLTFFLSVLRNWNPIAKSNIEVITDARFRAASIFSLLAWGTIVVTIILARHYYQPRKFPWKIPVCLLLIAIRIGFNIGSSFDYSINQLRYQASPAYFYCLGYLPVIMVLLVIIHYGGKEPNEDKELLQLRNSRNALLDQQMSGAQPAAVSRRKADAKPKPNRRRVVDRTYDYWG</sequence>
<feature type="transmembrane region" description="Helical" evidence="2">
    <location>
        <begin position="308"/>
        <end position="328"/>
    </location>
</feature>
<evidence type="ECO:0000313" key="3">
    <source>
        <dbReference type="EMBL" id="EWC45042.1"/>
    </source>
</evidence>
<feature type="transmembrane region" description="Helical" evidence="2">
    <location>
        <begin position="203"/>
        <end position="222"/>
    </location>
</feature>
<feature type="transmembrane region" description="Helical" evidence="2">
    <location>
        <begin position="242"/>
        <end position="262"/>
    </location>
</feature>
<accession>W7HY41</accession>
<dbReference type="Pfam" id="PF10361">
    <property type="entry name" value="DUF2434"/>
    <property type="match status" value="1"/>
</dbReference>
<keyword evidence="2" id="KW-0472">Membrane</keyword>
<name>W7HY41_9PEZI</name>
<evidence type="ECO:0000256" key="2">
    <source>
        <dbReference type="SAM" id="Phobius"/>
    </source>
</evidence>
<feature type="compositionally biased region" description="Basic and acidic residues" evidence="1">
    <location>
        <begin position="365"/>
        <end position="387"/>
    </location>
</feature>